<feature type="transmembrane region" description="Helical" evidence="1">
    <location>
        <begin position="83"/>
        <end position="102"/>
    </location>
</feature>
<keyword evidence="1" id="KW-0472">Membrane</keyword>
<protein>
    <recommendedName>
        <fullName evidence="4">YhhN-like protein</fullName>
    </recommendedName>
</protein>
<dbReference type="EMBL" id="PTJE01000008">
    <property type="protein sequence ID" value="PPK93034.1"/>
    <property type="molecule type" value="Genomic_DNA"/>
</dbReference>
<feature type="transmembrane region" description="Helical" evidence="1">
    <location>
        <begin position="9"/>
        <end position="27"/>
    </location>
</feature>
<dbReference type="RefSeq" id="WP_104516503.1">
    <property type="nucleotide sequence ID" value="NZ_MQVW01000020.1"/>
</dbReference>
<reference evidence="2 3" key="1">
    <citation type="submission" date="2018-02" db="EMBL/GenBank/DDBJ databases">
        <title>Genomic Encyclopedia of Archaeal and Bacterial Type Strains, Phase II (KMG-II): from individual species to whole genera.</title>
        <authorList>
            <person name="Goeker M."/>
        </authorList>
    </citation>
    <scope>NUCLEOTIDE SEQUENCE [LARGE SCALE GENOMIC DNA]</scope>
    <source>
        <strain evidence="2 3">DSM 16809</strain>
    </source>
</reference>
<keyword evidence="1" id="KW-0812">Transmembrane</keyword>
<feature type="transmembrane region" description="Helical" evidence="1">
    <location>
        <begin position="145"/>
        <end position="166"/>
    </location>
</feature>
<evidence type="ECO:0000256" key="1">
    <source>
        <dbReference type="SAM" id="Phobius"/>
    </source>
</evidence>
<feature type="transmembrane region" description="Helical" evidence="1">
    <location>
        <begin position="114"/>
        <end position="133"/>
    </location>
</feature>
<keyword evidence="1" id="KW-1133">Transmembrane helix</keyword>
<dbReference type="AlphaFoldDB" id="A0A2S6IFP1"/>
<evidence type="ECO:0008006" key="4">
    <source>
        <dbReference type="Google" id="ProtNLM"/>
    </source>
</evidence>
<comment type="caution">
    <text evidence="2">The sequence shown here is derived from an EMBL/GenBank/DDBJ whole genome shotgun (WGS) entry which is preliminary data.</text>
</comment>
<gene>
    <name evidence="2" type="ORF">LY01_02739</name>
</gene>
<evidence type="ECO:0000313" key="3">
    <source>
        <dbReference type="Proteomes" id="UP000239002"/>
    </source>
</evidence>
<feature type="transmembrane region" description="Helical" evidence="1">
    <location>
        <begin position="56"/>
        <end position="77"/>
    </location>
</feature>
<proteinExistence type="predicted"/>
<feature type="transmembrane region" description="Helical" evidence="1">
    <location>
        <begin position="178"/>
        <end position="197"/>
    </location>
</feature>
<dbReference type="Proteomes" id="UP000239002">
    <property type="component" value="Unassembled WGS sequence"/>
</dbReference>
<evidence type="ECO:0000313" key="2">
    <source>
        <dbReference type="EMBL" id="PPK93034.1"/>
    </source>
</evidence>
<sequence length="239" mass="27783">MPSKFLHKEFIVIIATLLLLNFASVYIEDLSLIRWSRLLTSVVGCGYLVSRYKIYLIPRFLLGTLLLVLTDVFYIYLNFTVTHLLYLVASTAAFLLFVISINQFIKWKSISKTTVLLLILTNAGLYYFLNYLLEIVVLDIEGWLLHLYNIYAITGMIYCSITIISFLQVDDRTGNGNYLYISFGFLLSNTFLLVAFYSDIIDFYYLTRIFYFLVWGSLVHLLGRRAVEHFSKLEVNKLN</sequence>
<accession>A0A2S6IFP1</accession>
<keyword evidence="3" id="KW-1185">Reference proteome</keyword>
<organism evidence="2 3">
    <name type="scientific">Nonlabens xylanidelens</name>
    <dbReference type="NCBI Taxonomy" id="191564"/>
    <lineage>
        <taxon>Bacteria</taxon>
        <taxon>Pseudomonadati</taxon>
        <taxon>Bacteroidota</taxon>
        <taxon>Flavobacteriia</taxon>
        <taxon>Flavobacteriales</taxon>
        <taxon>Flavobacteriaceae</taxon>
        <taxon>Nonlabens</taxon>
    </lineage>
</organism>
<feature type="transmembrane region" description="Helical" evidence="1">
    <location>
        <begin position="203"/>
        <end position="223"/>
    </location>
</feature>
<name>A0A2S6IFP1_9FLAO</name>